<comment type="similarity">
    <text evidence="3">Belongs to the iron/ascorbate-dependent oxidoreductase family.</text>
</comment>
<evidence type="ECO:0000313" key="7">
    <source>
        <dbReference type="Proteomes" id="UP000180113"/>
    </source>
</evidence>
<evidence type="ECO:0000256" key="3">
    <source>
        <dbReference type="RuleBase" id="RU003682"/>
    </source>
</evidence>
<dbReference type="GO" id="GO:0046872">
    <property type="term" value="F:metal ion binding"/>
    <property type="evidence" value="ECO:0007669"/>
    <property type="project" value="UniProtKB-KW"/>
</dbReference>
<comment type="caution">
    <text evidence="6">The sequence shown here is derived from an EMBL/GenBank/DDBJ whole genome shotgun (WGS) entry which is preliminary data.</text>
</comment>
<feature type="compositionally biased region" description="Basic and acidic residues" evidence="4">
    <location>
        <begin position="79"/>
        <end position="89"/>
    </location>
</feature>
<dbReference type="InterPro" id="IPR044861">
    <property type="entry name" value="IPNS-like_FE2OG_OXY"/>
</dbReference>
<feature type="region of interest" description="Disordered" evidence="4">
    <location>
        <begin position="67"/>
        <end position="89"/>
    </location>
</feature>
<dbReference type="GO" id="GO:0016491">
    <property type="term" value="F:oxidoreductase activity"/>
    <property type="evidence" value="ECO:0007669"/>
    <property type="project" value="UniProtKB-KW"/>
</dbReference>
<evidence type="ECO:0000256" key="4">
    <source>
        <dbReference type="SAM" id="MobiDB-lite"/>
    </source>
</evidence>
<keyword evidence="3" id="KW-0560">Oxidoreductase</keyword>
<evidence type="ECO:0000256" key="2">
    <source>
        <dbReference type="ARBA" id="ARBA00023194"/>
    </source>
</evidence>
<dbReference type="Proteomes" id="UP000180113">
    <property type="component" value="Unassembled WGS sequence"/>
</dbReference>
<comment type="pathway">
    <text evidence="1">Antibiotic biosynthesis.</text>
</comment>
<dbReference type="PROSITE" id="PS51471">
    <property type="entry name" value="FE2OG_OXY"/>
    <property type="match status" value="1"/>
</dbReference>
<dbReference type="InterPro" id="IPR005123">
    <property type="entry name" value="Oxoglu/Fe-dep_dioxygenase_dom"/>
</dbReference>
<dbReference type="AlphaFoldDB" id="A0AB73LG90"/>
<evidence type="ECO:0000259" key="5">
    <source>
        <dbReference type="PROSITE" id="PS51471"/>
    </source>
</evidence>
<dbReference type="GO" id="GO:0017000">
    <property type="term" value="P:antibiotic biosynthetic process"/>
    <property type="evidence" value="ECO:0007669"/>
    <property type="project" value="UniProtKB-KW"/>
</dbReference>
<name>A0AB73LG90_MYCCH</name>
<dbReference type="InterPro" id="IPR027443">
    <property type="entry name" value="IPNS-like_sf"/>
</dbReference>
<keyword evidence="3" id="KW-0479">Metal-binding</keyword>
<reference evidence="6 7" key="1">
    <citation type="submission" date="2016-10" db="EMBL/GenBank/DDBJ databases">
        <title>Evaluation of Human, Animal and Environmental Mycobacterium chelonae Isolates by Core Genome Phylogenomic Analysis, Targeted Gene Comparison, and Anti-microbial Susceptibility Patterns: A Tale of Mistaken Identities.</title>
        <authorList>
            <person name="Fogelson S.B."/>
            <person name="Camus A.C."/>
            <person name="Lorenz W."/>
            <person name="Vasireddy R."/>
            <person name="Vasireddy S."/>
            <person name="Smith T."/>
            <person name="Brown-Elliott B.A."/>
            <person name="Wallace R.J.Jr."/>
            <person name="Hasan N.A."/>
            <person name="Reischl U."/>
            <person name="Sanchez S."/>
        </authorList>
    </citation>
    <scope>NUCLEOTIDE SEQUENCE [LARGE SCALE GENOMIC DNA]</scope>
    <source>
        <strain evidence="6 7">42895</strain>
    </source>
</reference>
<dbReference type="PANTHER" id="PTHR47990">
    <property type="entry name" value="2-OXOGLUTARATE (2OG) AND FE(II)-DEPENDENT OXYGENASE SUPERFAMILY PROTEIN-RELATED"/>
    <property type="match status" value="1"/>
</dbReference>
<gene>
    <name evidence="6" type="ORF">BKG62_18855</name>
</gene>
<organism evidence="6 7">
    <name type="scientific">Mycobacteroides chelonae</name>
    <name type="common">Mycobacterium chelonae</name>
    <dbReference type="NCBI Taxonomy" id="1774"/>
    <lineage>
        <taxon>Bacteria</taxon>
        <taxon>Bacillati</taxon>
        <taxon>Actinomycetota</taxon>
        <taxon>Actinomycetes</taxon>
        <taxon>Mycobacteriales</taxon>
        <taxon>Mycobacteriaceae</taxon>
        <taxon>Mycobacteroides</taxon>
    </lineage>
</organism>
<protein>
    <recommendedName>
        <fullName evidence="5">Fe2OG dioxygenase domain-containing protein</fullName>
    </recommendedName>
</protein>
<dbReference type="InterPro" id="IPR050231">
    <property type="entry name" value="Iron_ascorbate_oxido_reductase"/>
</dbReference>
<sequence>MTTYAVDETRLTLPAAALDAGKLRFASETDEIQALQIGAFHLAVPDDIDVTAGLTFCRSFYKPHTDNPDDRYRGHREHGHPESKLGYEDRPDQVEQLQLESFLWQQYLPDDVTALLQQMKRLTLDTLFGIFDAADIPKDDWQLITGGAREDTGLCYTTVNHYRSGLNNRAGIVEHTDSGFITTICTDQPGYEILHDGRWLPVQERPGHFIVNLGDAFQVLTEKLPRSVNAVYHRVPERQADVTSSDRSSFTIYMGPRYDMSLYQYDSEHELSEFQGFREFSVEKAGKLGYEFHSRI</sequence>
<feature type="domain" description="Fe2OG dioxygenase" evidence="5">
    <location>
        <begin position="153"/>
        <end position="256"/>
    </location>
</feature>
<dbReference type="Gene3D" id="2.60.120.330">
    <property type="entry name" value="B-lactam Antibiotic, Isopenicillin N Synthase, Chain"/>
    <property type="match status" value="1"/>
</dbReference>
<dbReference type="RefSeq" id="WP_070918787.1">
    <property type="nucleotide sequence ID" value="NZ_CP058976.1"/>
</dbReference>
<evidence type="ECO:0000313" key="6">
    <source>
        <dbReference type="EMBL" id="OHT49625.1"/>
    </source>
</evidence>
<proteinExistence type="inferred from homology"/>
<evidence type="ECO:0000256" key="1">
    <source>
        <dbReference type="ARBA" id="ARBA00004792"/>
    </source>
</evidence>
<dbReference type="Pfam" id="PF03171">
    <property type="entry name" value="2OG-FeII_Oxy"/>
    <property type="match status" value="1"/>
</dbReference>
<keyword evidence="2" id="KW-0045">Antibiotic biosynthesis</keyword>
<dbReference type="EMBL" id="MLHW01000014">
    <property type="protein sequence ID" value="OHT49625.1"/>
    <property type="molecule type" value="Genomic_DNA"/>
</dbReference>
<keyword evidence="3" id="KW-0408">Iron</keyword>
<accession>A0AB73LG90</accession>
<dbReference type="SUPFAM" id="SSF51197">
    <property type="entry name" value="Clavaminate synthase-like"/>
    <property type="match status" value="1"/>
</dbReference>